<evidence type="ECO:0000256" key="2">
    <source>
        <dbReference type="ARBA" id="ARBA00023128"/>
    </source>
</evidence>
<evidence type="ECO:0000313" key="6">
    <source>
        <dbReference type="Proteomes" id="UP000018144"/>
    </source>
</evidence>
<gene>
    <name evidence="5" type="ORF">PCON_03818</name>
</gene>
<evidence type="ECO:0000256" key="4">
    <source>
        <dbReference type="SAM" id="MobiDB-lite"/>
    </source>
</evidence>
<dbReference type="GO" id="GO:0005840">
    <property type="term" value="C:ribosome"/>
    <property type="evidence" value="ECO:0007669"/>
    <property type="project" value="UniProtKB-KW"/>
</dbReference>
<accession>U4KVB2</accession>
<evidence type="ECO:0000256" key="1">
    <source>
        <dbReference type="ARBA" id="ARBA00004173"/>
    </source>
</evidence>
<sequence length="277" mass="30401">MILRVSLAVQRPYQCRWMQKGHSTGNEGVDIGRNMQEGVRLGNFWRWVAPFALCRAATVATYTCQPASPVASSRNAAGISGTITSVEKLSPTHKRHRSRRLRGAEGQRTLLNLSIPPPEKTNSTTITTITSSRRTSLSSLVFSSPASHTTPTTTFTTHKQTPPHTITMNASSIARAVHARTPSISFLGKRVIPKNIDHTPKVHPQSPSSELPKSFAEYRISATQHGPLAPKAAPRASIQPSAGEYFDRNQLPERFWRMKISAREMEIIESGGAAAWA</sequence>
<organism evidence="5 6">
    <name type="scientific">Pyronema omphalodes (strain CBS 100304)</name>
    <name type="common">Pyronema confluens</name>
    <dbReference type="NCBI Taxonomy" id="1076935"/>
    <lineage>
        <taxon>Eukaryota</taxon>
        <taxon>Fungi</taxon>
        <taxon>Dikarya</taxon>
        <taxon>Ascomycota</taxon>
        <taxon>Pezizomycotina</taxon>
        <taxon>Pezizomycetes</taxon>
        <taxon>Pezizales</taxon>
        <taxon>Pyronemataceae</taxon>
        <taxon>Pyronema</taxon>
    </lineage>
</organism>
<evidence type="ECO:0000256" key="3">
    <source>
        <dbReference type="ARBA" id="ARBA00043970"/>
    </source>
</evidence>
<proteinExistence type="inferred from homology"/>
<comment type="subcellular location">
    <subcellularLocation>
        <location evidence="1">Mitochondrion</location>
    </subcellularLocation>
</comment>
<dbReference type="GO" id="GO:0006103">
    <property type="term" value="P:2-oxoglutarate metabolic process"/>
    <property type="evidence" value="ECO:0007669"/>
    <property type="project" value="InterPro"/>
</dbReference>
<protein>
    <submittedName>
        <fullName evidence="5">Similar to 37S ribosomal protein YMR-31, mitochondrial acc. no. G2TRP3</fullName>
    </submittedName>
</protein>
<dbReference type="EMBL" id="HF935218">
    <property type="protein sequence ID" value="CCX04836.1"/>
    <property type="molecule type" value="Genomic_DNA"/>
</dbReference>
<dbReference type="PANTHER" id="PTHR31601">
    <property type="entry name" value="28S RIBOSOMAL PROTEIN S36, MITOCHONDRIAL"/>
    <property type="match status" value="1"/>
</dbReference>
<dbReference type="Proteomes" id="UP000018144">
    <property type="component" value="Unassembled WGS sequence"/>
</dbReference>
<evidence type="ECO:0000313" key="5">
    <source>
        <dbReference type="EMBL" id="CCX04836.1"/>
    </source>
</evidence>
<keyword evidence="6" id="KW-1185">Reference proteome</keyword>
<dbReference type="STRING" id="1076935.U4KVB2"/>
<keyword evidence="5" id="KW-0689">Ribosomal protein</keyword>
<feature type="compositionally biased region" description="Low complexity" evidence="4">
    <location>
        <begin position="148"/>
        <end position="163"/>
    </location>
</feature>
<dbReference type="OrthoDB" id="2116030at2759"/>
<dbReference type="PANTHER" id="PTHR31601:SF2">
    <property type="entry name" value="ALPHA-KETOGLUTARATE DEHYDROGENASE COMPONENT 4"/>
    <property type="match status" value="1"/>
</dbReference>
<dbReference type="AlphaFoldDB" id="U4KVB2"/>
<dbReference type="GO" id="GO:0005739">
    <property type="term" value="C:mitochondrion"/>
    <property type="evidence" value="ECO:0007669"/>
    <property type="project" value="UniProtKB-SubCell"/>
</dbReference>
<name>U4KVB2_PYROM</name>
<dbReference type="InterPro" id="IPR020373">
    <property type="entry name" value="Kgd4/YMR-31"/>
</dbReference>
<keyword evidence="5" id="KW-0687">Ribonucleoprotein</keyword>
<reference evidence="5 6" key="1">
    <citation type="journal article" date="2013" name="PLoS Genet.">
        <title>The genome and development-dependent transcriptomes of Pyronema confluens: a window into fungal evolution.</title>
        <authorList>
            <person name="Traeger S."/>
            <person name="Altegoer F."/>
            <person name="Freitag M."/>
            <person name="Gabaldon T."/>
            <person name="Kempken F."/>
            <person name="Kumar A."/>
            <person name="Marcet-Houben M."/>
            <person name="Poggeler S."/>
            <person name="Stajich J.E."/>
            <person name="Nowrousian M."/>
        </authorList>
    </citation>
    <scope>NUCLEOTIDE SEQUENCE [LARGE SCALE GENOMIC DNA]</scope>
    <source>
        <strain evidence="6">CBS 100304</strain>
        <tissue evidence="5">Vegetative mycelium</tissue>
    </source>
</reference>
<dbReference type="eggNOG" id="ENOG502S8GU">
    <property type="taxonomic scope" value="Eukaryota"/>
</dbReference>
<dbReference type="GO" id="GO:0004591">
    <property type="term" value="F:oxoglutarate dehydrogenase (succinyl-transferring) activity"/>
    <property type="evidence" value="ECO:0007669"/>
    <property type="project" value="TreeGrafter"/>
</dbReference>
<feature type="region of interest" description="Disordered" evidence="4">
    <location>
        <begin position="142"/>
        <end position="163"/>
    </location>
</feature>
<comment type="similarity">
    <text evidence="3">Belongs to the alpha-ketoglutarate dehydrogenase component 4 family.</text>
</comment>
<dbReference type="Pfam" id="PF10937">
    <property type="entry name" value="Kgd4-YMR31"/>
    <property type="match status" value="1"/>
</dbReference>
<keyword evidence="2" id="KW-0496">Mitochondrion</keyword>